<keyword evidence="2" id="KW-1185">Reference proteome</keyword>
<dbReference type="EMBL" id="BPQI01000085">
    <property type="protein sequence ID" value="GJD57056.1"/>
    <property type="molecule type" value="Genomic_DNA"/>
</dbReference>
<reference evidence="1" key="1">
    <citation type="journal article" date="2021" name="Front. Microbiol.">
        <title>Comprehensive Comparative Genomics and Phenotyping of Methylobacterium Species.</title>
        <authorList>
            <person name="Alessa O."/>
            <person name="Ogura Y."/>
            <person name="Fujitani Y."/>
            <person name="Takami H."/>
            <person name="Hayashi T."/>
            <person name="Sahin N."/>
            <person name="Tani A."/>
        </authorList>
    </citation>
    <scope>NUCLEOTIDE SEQUENCE</scope>
    <source>
        <strain evidence="1">DSM 22415</strain>
    </source>
</reference>
<comment type="caution">
    <text evidence="1">The sequence shown here is derived from an EMBL/GenBank/DDBJ whole genome shotgun (WGS) entry which is preliminary data.</text>
</comment>
<gene>
    <name evidence="1" type="ORF">IFDJLNFL_2956</name>
</gene>
<organism evidence="1 2">
    <name type="scientific">Methylobacterium dankookense</name>
    <dbReference type="NCBI Taxonomy" id="560405"/>
    <lineage>
        <taxon>Bacteria</taxon>
        <taxon>Pseudomonadati</taxon>
        <taxon>Pseudomonadota</taxon>
        <taxon>Alphaproteobacteria</taxon>
        <taxon>Hyphomicrobiales</taxon>
        <taxon>Methylobacteriaceae</taxon>
        <taxon>Methylobacterium</taxon>
    </lineage>
</organism>
<name>A0ABQ4RIC3_9HYPH</name>
<protein>
    <submittedName>
        <fullName evidence="1">Uncharacterized protein</fullName>
    </submittedName>
</protein>
<evidence type="ECO:0000313" key="1">
    <source>
        <dbReference type="EMBL" id="GJD57056.1"/>
    </source>
</evidence>
<reference evidence="1" key="2">
    <citation type="submission" date="2021-08" db="EMBL/GenBank/DDBJ databases">
        <authorList>
            <person name="Tani A."/>
            <person name="Ola A."/>
            <person name="Ogura Y."/>
            <person name="Katsura K."/>
            <person name="Hayashi T."/>
        </authorList>
    </citation>
    <scope>NUCLEOTIDE SEQUENCE</scope>
    <source>
        <strain evidence="1">DSM 22415</strain>
    </source>
</reference>
<sequence>MVPRSQIEPPEKLVVCSMEIRAERGAVRWGVRIAASACSGV</sequence>
<dbReference type="Proteomes" id="UP001055303">
    <property type="component" value="Unassembled WGS sequence"/>
</dbReference>
<proteinExistence type="predicted"/>
<evidence type="ECO:0000313" key="2">
    <source>
        <dbReference type="Proteomes" id="UP001055303"/>
    </source>
</evidence>
<accession>A0ABQ4RIC3</accession>